<feature type="region of interest" description="Disordered" evidence="9">
    <location>
        <begin position="23"/>
        <end position="66"/>
    </location>
</feature>
<proteinExistence type="inferred from homology"/>
<keyword evidence="11" id="KW-0282">Flagellum</keyword>
<feature type="domain" description="Anti-sigma-28 factor FlgM C-terminal" evidence="10">
    <location>
        <begin position="42"/>
        <end position="96"/>
    </location>
</feature>
<sequence length="112" mass="12453">MKVDGNNGTVELSAYLQNVQRQRAASAGYERQEETRPVAEGDRVELSERAREVQQASRAAQALPEVREEKVAQVKMEVAQGTYNVNGEQAATAMLKESMENEMVLQSIDVRV</sequence>
<keyword evidence="11" id="KW-0966">Cell projection</keyword>
<comment type="function">
    <text evidence="7">Responsible for the coupling of flagellin expression to flagellar assembly by preventing expression of the flagellin genes when a component of the middle class of proteins is defective. It negatively regulates flagellar genes by inhibiting the activity of FliA by directly binding to FliA.</text>
</comment>
<dbReference type="GO" id="GO:0044781">
    <property type="term" value="P:bacterial-type flagellum organization"/>
    <property type="evidence" value="ECO:0007669"/>
    <property type="project" value="UniProtKB-KW"/>
</dbReference>
<evidence type="ECO:0000256" key="6">
    <source>
        <dbReference type="ARBA" id="ARBA00023163"/>
    </source>
</evidence>
<accession>A0AA41R5L8</accession>
<evidence type="ECO:0000313" key="12">
    <source>
        <dbReference type="Proteomes" id="UP001165427"/>
    </source>
</evidence>
<evidence type="ECO:0000256" key="4">
    <source>
        <dbReference type="ARBA" id="ARBA00022795"/>
    </source>
</evidence>
<keyword evidence="5" id="KW-0805">Transcription regulation</keyword>
<reference evidence="11" key="1">
    <citation type="submission" date="2022-04" db="EMBL/GenBank/DDBJ databases">
        <title>Desulfatitalea alkaliphila sp. nov., a novel anaerobic sulfate-reducing bacterium isolated from terrestrial mud volcano, Taman Peninsula, Russia.</title>
        <authorList>
            <person name="Khomyakova M.A."/>
            <person name="Merkel A.Y."/>
            <person name="Slobodkin A.I."/>
        </authorList>
    </citation>
    <scope>NUCLEOTIDE SEQUENCE</scope>
    <source>
        <strain evidence="11">M08but</strain>
    </source>
</reference>
<gene>
    <name evidence="11" type="primary">flgM</name>
    <name evidence="11" type="ORF">MRX98_11920</name>
</gene>
<evidence type="ECO:0000256" key="3">
    <source>
        <dbReference type="ARBA" id="ARBA00022491"/>
    </source>
</evidence>
<evidence type="ECO:0000256" key="5">
    <source>
        <dbReference type="ARBA" id="ARBA00023015"/>
    </source>
</evidence>
<dbReference type="NCBIfam" id="TIGR03824">
    <property type="entry name" value="FlgM_jcvi"/>
    <property type="match status" value="1"/>
</dbReference>
<evidence type="ECO:0000256" key="9">
    <source>
        <dbReference type="SAM" id="MobiDB-lite"/>
    </source>
</evidence>
<keyword evidence="12" id="KW-1185">Reference proteome</keyword>
<comment type="similarity">
    <text evidence="1">Belongs to the FlgM family.</text>
</comment>
<keyword evidence="3" id="KW-0678">Repressor</keyword>
<evidence type="ECO:0000256" key="1">
    <source>
        <dbReference type="ARBA" id="ARBA00005322"/>
    </source>
</evidence>
<name>A0AA41R5L8_9BACT</name>
<dbReference type="SUPFAM" id="SSF101498">
    <property type="entry name" value="Anti-sigma factor FlgM"/>
    <property type="match status" value="1"/>
</dbReference>
<evidence type="ECO:0000256" key="2">
    <source>
        <dbReference type="ARBA" id="ARBA00017823"/>
    </source>
</evidence>
<dbReference type="InterPro" id="IPR035890">
    <property type="entry name" value="Anti-sigma-28_factor_FlgM_sf"/>
</dbReference>
<dbReference type="InterPro" id="IPR007412">
    <property type="entry name" value="FlgM"/>
</dbReference>
<comment type="caution">
    <text evidence="11">The sequence shown here is derived from an EMBL/GenBank/DDBJ whole genome shotgun (WGS) entry which is preliminary data.</text>
</comment>
<keyword evidence="11" id="KW-0969">Cilium</keyword>
<evidence type="ECO:0000313" key="11">
    <source>
        <dbReference type="EMBL" id="MCJ8501281.1"/>
    </source>
</evidence>
<organism evidence="11 12">
    <name type="scientific">Desulfatitalea alkaliphila</name>
    <dbReference type="NCBI Taxonomy" id="2929485"/>
    <lineage>
        <taxon>Bacteria</taxon>
        <taxon>Pseudomonadati</taxon>
        <taxon>Thermodesulfobacteriota</taxon>
        <taxon>Desulfobacteria</taxon>
        <taxon>Desulfobacterales</taxon>
        <taxon>Desulfosarcinaceae</taxon>
        <taxon>Desulfatitalea</taxon>
    </lineage>
</organism>
<dbReference type="Proteomes" id="UP001165427">
    <property type="component" value="Unassembled WGS sequence"/>
</dbReference>
<dbReference type="InterPro" id="IPR031316">
    <property type="entry name" value="FlgM_C"/>
</dbReference>
<dbReference type="GO" id="GO:0045892">
    <property type="term" value="P:negative regulation of DNA-templated transcription"/>
    <property type="evidence" value="ECO:0007669"/>
    <property type="project" value="InterPro"/>
</dbReference>
<protein>
    <recommendedName>
        <fullName evidence="2">Negative regulator of flagellin synthesis</fullName>
    </recommendedName>
    <alternativeName>
        <fullName evidence="8">Anti-sigma-28 factor</fullName>
    </alternativeName>
</protein>
<dbReference type="AlphaFoldDB" id="A0AA41R5L8"/>
<evidence type="ECO:0000256" key="8">
    <source>
        <dbReference type="ARBA" id="ARBA00030117"/>
    </source>
</evidence>
<keyword evidence="4" id="KW-1005">Bacterial flagellum biogenesis</keyword>
<dbReference type="Pfam" id="PF04316">
    <property type="entry name" value="FlgM"/>
    <property type="match status" value="1"/>
</dbReference>
<feature type="compositionally biased region" description="Basic and acidic residues" evidence="9">
    <location>
        <begin position="30"/>
        <end position="52"/>
    </location>
</feature>
<dbReference type="EMBL" id="JALJRB010000012">
    <property type="protein sequence ID" value="MCJ8501281.1"/>
    <property type="molecule type" value="Genomic_DNA"/>
</dbReference>
<evidence type="ECO:0000259" key="10">
    <source>
        <dbReference type="Pfam" id="PF04316"/>
    </source>
</evidence>
<dbReference type="RefSeq" id="WP_246908364.1">
    <property type="nucleotide sequence ID" value="NZ_JALJRB010000012.1"/>
</dbReference>
<keyword evidence="6" id="KW-0804">Transcription</keyword>
<evidence type="ECO:0000256" key="7">
    <source>
        <dbReference type="ARBA" id="ARBA00024739"/>
    </source>
</evidence>